<dbReference type="EMBL" id="FMWO01000024">
    <property type="protein sequence ID" value="SCZ84492.1"/>
    <property type="molecule type" value="Genomic_DNA"/>
</dbReference>
<accession>A0A1G5SBF5</accession>
<organism evidence="1 2">
    <name type="scientific">Nitrosomonas mobilis</name>
    <dbReference type="NCBI Taxonomy" id="51642"/>
    <lineage>
        <taxon>Bacteria</taxon>
        <taxon>Pseudomonadati</taxon>
        <taxon>Pseudomonadota</taxon>
        <taxon>Betaproteobacteria</taxon>
        <taxon>Nitrosomonadales</taxon>
        <taxon>Nitrosomonadaceae</taxon>
        <taxon>Nitrosomonas</taxon>
    </lineage>
</organism>
<evidence type="ECO:0000313" key="2">
    <source>
        <dbReference type="Proteomes" id="UP000198729"/>
    </source>
</evidence>
<proteinExistence type="predicted"/>
<protein>
    <submittedName>
        <fullName evidence="1">Uncharacterized protein</fullName>
    </submittedName>
</protein>
<sequence>MTQAFKELEADGMKLTPELVAVFSPCRTHHANRFGTYELRERDLEPIGYGVTFLM</sequence>
<evidence type="ECO:0000313" key="1">
    <source>
        <dbReference type="EMBL" id="SCZ84492.1"/>
    </source>
</evidence>
<name>A0A1G5SBF5_9PROT</name>
<dbReference type="AlphaFoldDB" id="A0A1G5SBF5"/>
<dbReference type="Proteomes" id="UP000198729">
    <property type="component" value="Unassembled WGS sequence"/>
</dbReference>
<reference evidence="1 2" key="1">
    <citation type="submission" date="2016-10" db="EMBL/GenBank/DDBJ databases">
        <authorList>
            <person name="de Groot N.N."/>
        </authorList>
    </citation>
    <scope>NUCLEOTIDE SEQUENCE [LARGE SCALE GENOMIC DNA]</scope>
    <source>
        <strain evidence="1">1</strain>
    </source>
</reference>
<dbReference type="OrthoDB" id="5292689at2"/>
<dbReference type="STRING" id="51642.NSMM_190009"/>
<gene>
    <name evidence="1" type="ORF">NSMM_190009</name>
</gene>
<keyword evidence="2" id="KW-1185">Reference proteome</keyword>